<dbReference type="PANTHER" id="PTHR22926">
    <property type="entry name" value="PHOSPHO-N-ACETYLMURAMOYL-PENTAPEPTIDE-TRANSFERASE"/>
    <property type="match status" value="1"/>
</dbReference>
<proteinExistence type="predicted"/>
<dbReference type="GO" id="GO:0071555">
    <property type="term" value="P:cell wall organization"/>
    <property type="evidence" value="ECO:0007669"/>
    <property type="project" value="TreeGrafter"/>
</dbReference>
<feature type="transmembrane region" description="Helical" evidence="8">
    <location>
        <begin position="310"/>
        <end position="330"/>
    </location>
</feature>
<feature type="binding site" evidence="7">
    <location>
        <position position="207"/>
    </location>
    <ligand>
        <name>Mg(2+)</name>
        <dbReference type="ChEBI" id="CHEBI:18420"/>
    </ligand>
</feature>
<accession>A0A9W6IBW8</accession>
<evidence type="ECO:0000256" key="7">
    <source>
        <dbReference type="PIRSR" id="PIRSR600715-1"/>
    </source>
</evidence>
<feature type="transmembrane region" description="Helical" evidence="8">
    <location>
        <begin position="129"/>
        <end position="147"/>
    </location>
</feature>
<evidence type="ECO:0000256" key="8">
    <source>
        <dbReference type="SAM" id="Phobius"/>
    </source>
</evidence>
<feature type="transmembrane region" description="Helical" evidence="8">
    <location>
        <begin position="179"/>
        <end position="196"/>
    </location>
</feature>
<keyword evidence="6 8" id="KW-0472">Membrane</keyword>
<evidence type="ECO:0000313" key="9">
    <source>
        <dbReference type="EMBL" id="GLK15318.1"/>
    </source>
</evidence>
<evidence type="ECO:0000256" key="4">
    <source>
        <dbReference type="ARBA" id="ARBA00022692"/>
    </source>
</evidence>
<dbReference type="RefSeq" id="WP_271223536.1">
    <property type="nucleotide sequence ID" value="NZ_BAAAVD010000013.1"/>
</dbReference>
<feature type="transmembrane region" description="Helical" evidence="8">
    <location>
        <begin position="76"/>
        <end position="94"/>
    </location>
</feature>
<dbReference type="GO" id="GO:0005886">
    <property type="term" value="C:plasma membrane"/>
    <property type="evidence" value="ECO:0007669"/>
    <property type="project" value="UniProtKB-SubCell"/>
</dbReference>
<evidence type="ECO:0000256" key="5">
    <source>
        <dbReference type="ARBA" id="ARBA00022989"/>
    </source>
</evidence>
<comment type="caution">
    <text evidence="9">The sequence shown here is derived from an EMBL/GenBank/DDBJ whole genome shotgun (WGS) entry which is preliminary data.</text>
</comment>
<dbReference type="PANTHER" id="PTHR22926:SF3">
    <property type="entry name" value="UNDECAPRENYL-PHOSPHATE ALPHA-N-ACETYLGLUCOSAMINYL 1-PHOSPHATE TRANSFERASE"/>
    <property type="match status" value="1"/>
</dbReference>
<feature type="transmembrane region" description="Helical" evidence="8">
    <location>
        <begin position="232"/>
        <end position="254"/>
    </location>
</feature>
<evidence type="ECO:0000256" key="1">
    <source>
        <dbReference type="ARBA" id="ARBA00004651"/>
    </source>
</evidence>
<feature type="binding site" evidence="7">
    <location>
        <position position="147"/>
    </location>
    <ligand>
        <name>Mg(2+)</name>
        <dbReference type="ChEBI" id="CHEBI:18420"/>
    </ligand>
</feature>
<gene>
    <name evidence="9" type="ORF">GCM10017600_87310</name>
</gene>
<dbReference type="Pfam" id="PF00953">
    <property type="entry name" value="Glycos_transf_4"/>
    <property type="match status" value="1"/>
</dbReference>
<dbReference type="CDD" id="cd06853">
    <property type="entry name" value="GT_WecA_like"/>
    <property type="match status" value="1"/>
</dbReference>
<keyword evidence="7" id="KW-0460">Magnesium</keyword>
<evidence type="ECO:0000256" key="3">
    <source>
        <dbReference type="ARBA" id="ARBA00022679"/>
    </source>
</evidence>
<comment type="cofactor">
    <cofactor evidence="7">
        <name>Mg(2+)</name>
        <dbReference type="ChEBI" id="CHEBI:18420"/>
    </cofactor>
</comment>
<feature type="transmembrane region" description="Helical" evidence="8">
    <location>
        <begin position="50"/>
        <end position="70"/>
    </location>
</feature>
<dbReference type="AlphaFoldDB" id="A0A9W6IBW8"/>
<feature type="transmembrane region" description="Helical" evidence="8">
    <location>
        <begin position="106"/>
        <end position="123"/>
    </location>
</feature>
<keyword evidence="5 8" id="KW-1133">Transmembrane helix</keyword>
<feature type="transmembrane region" description="Helical" evidence="8">
    <location>
        <begin position="6"/>
        <end position="29"/>
    </location>
</feature>
<dbReference type="GO" id="GO:0016780">
    <property type="term" value="F:phosphotransferase activity, for other substituted phosphate groups"/>
    <property type="evidence" value="ECO:0007669"/>
    <property type="project" value="InterPro"/>
</dbReference>
<feature type="transmembrane region" description="Helical" evidence="8">
    <location>
        <begin position="208"/>
        <end position="226"/>
    </location>
</feature>
<dbReference type="EMBL" id="BSEV01000048">
    <property type="protein sequence ID" value="GLK15318.1"/>
    <property type="molecule type" value="Genomic_DNA"/>
</dbReference>
<sequence length="359" mass="37664">MISGESLAVAASTGAAAFVLVAVFTELIRRFALRLKIVDRPAASRPHRRPTPYLGGVAIVAGTLLPATALARDWDLRIVTIMISAVIVALLGVIDDCRPLRPLWRLAVEGVAAALVVASGVRLEFFGNWIDAAGTLMWIVFVTNSFNMIDNTDGVLGSIGAAGASVLSVTALISGQPTVALLLLAMAFGCVGFVAHNWNPARIFMGDAGSLFIGFTLSTCAVMVFGQTEPVTALPCLLLFTFVPALDTCLAIVARQRAGRPWLIASPDHLAHRCVAAGFSPRQIALVMGGATAATSLLGMHILLGWVPGAFSLAGLACVGVTLVAILVRAPGRYPTPAVRPRRVRREKSVALASSEGRH</sequence>
<evidence type="ECO:0000256" key="6">
    <source>
        <dbReference type="ARBA" id="ARBA00023136"/>
    </source>
</evidence>
<keyword evidence="7" id="KW-0479">Metal-binding</keyword>
<evidence type="ECO:0000313" key="10">
    <source>
        <dbReference type="Proteomes" id="UP001143474"/>
    </source>
</evidence>
<name>A0A9W6IBW8_9ACTN</name>
<comment type="subcellular location">
    <subcellularLocation>
        <location evidence="1">Cell membrane</location>
        <topology evidence="1">Multi-pass membrane protein</topology>
    </subcellularLocation>
</comment>
<feature type="transmembrane region" description="Helical" evidence="8">
    <location>
        <begin position="284"/>
        <end position="304"/>
    </location>
</feature>
<organism evidence="9 10">
    <name type="scientific">Streptosporangium carneum</name>
    <dbReference type="NCBI Taxonomy" id="47481"/>
    <lineage>
        <taxon>Bacteria</taxon>
        <taxon>Bacillati</taxon>
        <taxon>Actinomycetota</taxon>
        <taxon>Actinomycetes</taxon>
        <taxon>Streptosporangiales</taxon>
        <taxon>Streptosporangiaceae</taxon>
        <taxon>Streptosporangium</taxon>
    </lineage>
</organism>
<dbReference type="GO" id="GO:0009103">
    <property type="term" value="P:lipopolysaccharide biosynthetic process"/>
    <property type="evidence" value="ECO:0007669"/>
    <property type="project" value="TreeGrafter"/>
</dbReference>
<keyword evidence="2" id="KW-1003">Cell membrane</keyword>
<protein>
    <submittedName>
        <fullName evidence="9">Glycosyltransferase</fullName>
    </submittedName>
</protein>
<keyword evidence="4 8" id="KW-0812">Transmembrane</keyword>
<feature type="transmembrane region" description="Helical" evidence="8">
    <location>
        <begin position="154"/>
        <end position="173"/>
    </location>
</feature>
<dbReference type="GO" id="GO:0046872">
    <property type="term" value="F:metal ion binding"/>
    <property type="evidence" value="ECO:0007669"/>
    <property type="project" value="UniProtKB-KW"/>
</dbReference>
<reference evidence="9" key="1">
    <citation type="journal article" date="2014" name="Int. J. Syst. Evol. Microbiol.">
        <title>Complete genome sequence of Corynebacterium casei LMG S-19264T (=DSM 44701T), isolated from a smear-ripened cheese.</title>
        <authorList>
            <consortium name="US DOE Joint Genome Institute (JGI-PGF)"/>
            <person name="Walter F."/>
            <person name="Albersmeier A."/>
            <person name="Kalinowski J."/>
            <person name="Ruckert C."/>
        </authorList>
    </citation>
    <scope>NUCLEOTIDE SEQUENCE</scope>
    <source>
        <strain evidence="9">VKM Ac-2007</strain>
    </source>
</reference>
<dbReference type="Proteomes" id="UP001143474">
    <property type="component" value="Unassembled WGS sequence"/>
</dbReference>
<dbReference type="InterPro" id="IPR000715">
    <property type="entry name" value="Glycosyl_transferase_4"/>
</dbReference>
<keyword evidence="3" id="KW-0808">Transferase</keyword>
<keyword evidence="10" id="KW-1185">Reference proteome</keyword>
<reference evidence="9" key="2">
    <citation type="submission" date="2023-01" db="EMBL/GenBank/DDBJ databases">
        <authorList>
            <person name="Sun Q."/>
            <person name="Evtushenko L."/>
        </authorList>
    </citation>
    <scope>NUCLEOTIDE SEQUENCE</scope>
    <source>
        <strain evidence="9">VKM Ac-2007</strain>
    </source>
</reference>
<evidence type="ECO:0000256" key="2">
    <source>
        <dbReference type="ARBA" id="ARBA00022475"/>
    </source>
</evidence>
<dbReference type="GO" id="GO:0044038">
    <property type="term" value="P:cell wall macromolecule biosynthetic process"/>
    <property type="evidence" value="ECO:0007669"/>
    <property type="project" value="TreeGrafter"/>
</dbReference>